<organism evidence="1 2">
    <name type="scientific">Penicillium olsonii</name>
    <dbReference type="NCBI Taxonomy" id="99116"/>
    <lineage>
        <taxon>Eukaryota</taxon>
        <taxon>Fungi</taxon>
        <taxon>Dikarya</taxon>
        <taxon>Ascomycota</taxon>
        <taxon>Pezizomycotina</taxon>
        <taxon>Eurotiomycetes</taxon>
        <taxon>Eurotiomycetidae</taxon>
        <taxon>Eurotiales</taxon>
        <taxon>Aspergillaceae</taxon>
        <taxon>Penicillium</taxon>
    </lineage>
</organism>
<dbReference type="AlphaFoldDB" id="A0A9W4HXS9"/>
<protein>
    <recommendedName>
        <fullName evidence="3">F-box domain-containing protein</fullName>
    </recommendedName>
</protein>
<gene>
    <name evidence="1" type="ORF">POLS_LOCUS6196</name>
</gene>
<sequence>MTESARSQTFSIPELLELILLQLDTRTLLTTAQLICHTWTTFIKESPTIQWALFFKPEPKLGSRRWQNPLLAAAFPSIFSSSEPEIKSNVNLTFTNFDMIRNPHKLDAYMRPEASWRRMLVQQPPPYTLSLLRSSTGHGGQLFYHYEALEIPKSASSGLCMETVFETLVFGEMWESFTSKQATETIWAPEQLNGVVRKDLERYGVKDFGLMVFTSVGWSHRGRFESSLHWECEHVEKIRQEYRQIGLKSKYSEKAFTKRKSYGSLWD</sequence>
<dbReference type="Proteomes" id="UP001153618">
    <property type="component" value="Unassembled WGS sequence"/>
</dbReference>
<proteinExistence type="predicted"/>
<dbReference type="EMBL" id="CAJVOS010000033">
    <property type="protein sequence ID" value="CAG8155380.1"/>
    <property type="molecule type" value="Genomic_DNA"/>
</dbReference>
<evidence type="ECO:0000313" key="2">
    <source>
        <dbReference type="Proteomes" id="UP001153618"/>
    </source>
</evidence>
<name>A0A9W4HXS9_PENOL</name>
<keyword evidence="2" id="KW-1185">Reference proteome</keyword>
<evidence type="ECO:0008006" key="3">
    <source>
        <dbReference type="Google" id="ProtNLM"/>
    </source>
</evidence>
<comment type="caution">
    <text evidence="1">The sequence shown here is derived from an EMBL/GenBank/DDBJ whole genome shotgun (WGS) entry which is preliminary data.</text>
</comment>
<reference evidence="1" key="1">
    <citation type="submission" date="2021-07" db="EMBL/GenBank/DDBJ databases">
        <authorList>
            <person name="Branca A.L. A."/>
        </authorList>
    </citation>
    <scope>NUCLEOTIDE SEQUENCE</scope>
</reference>
<dbReference type="SUPFAM" id="SSF81383">
    <property type="entry name" value="F-box domain"/>
    <property type="match status" value="1"/>
</dbReference>
<dbReference type="InterPro" id="IPR036047">
    <property type="entry name" value="F-box-like_dom_sf"/>
</dbReference>
<accession>A0A9W4HXS9</accession>
<evidence type="ECO:0000313" key="1">
    <source>
        <dbReference type="EMBL" id="CAG8155380.1"/>
    </source>
</evidence>
<dbReference type="OrthoDB" id="3800738at2759"/>